<evidence type="ECO:0000313" key="2">
    <source>
        <dbReference type="Proteomes" id="UP000177785"/>
    </source>
</evidence>
<dbReference type="EMBL" id="MHNL01000009">
    <property type="protein sequence ID" value="OGZ45134.1"/>
    <property type="molecule type" value="Genomic_DNA"/>
</dbReference>
<dbReference type="STRING" id="1802115.A2756_03360"/>
<evidence type="ECO:0000313" key="1">
    <source>
        <dbReference type="EMBL" id="OGZ45134.1"/>
    </source>
</evidence>
<accession>A0A1G2G4I6</accession>
<comment type="caution">
    <text evidence="1">The sequence shown here is derived from an EMBL/GenBank/DDBJ whole genome shotgun (WGS) entry which is preliminary data.</text>
</comment>
<proteinExistence type="predicted"/>
<name>A0A1G2G4I6_9BACT</name>
<organism evidence="1 2">
    <name type="scientific">Candidatus Ryanbacteria bacterium RIFCSPHIGHO2_01_FULL_48_27</name>
    <dbReference type="NCBI Taxonomy" id="1802115"/>
    <lineage>
        <taxon>Bacteria</taxon>
        <taxon>Candidatus Ryaniibacteriota</taxon>
    </lineage>
</organism>
<dbReference type="InterPro" id="IPR042099">
    <property type="entry name" value="ANL_N_sf"/>
</dbReference>
<protein>
    <submittedName>
        <fullName evidence="1">Uncharacterized protein</fullName>
    </submittedName>
</protein>
<dbReference type="AlphaFoldDB" id="A0A1G2G4I6"/>
<gene>
    <name evidence="1" type="ORF">A2756_03360</name>
</gene>
<dbReference type="SUPFAM" id="SSF56801">
    <property type="entry name" value="Acetyl-CoA synthetase-like"/>
    <property type="match status" value="1"/>
</dbReference>
<dbReference type="Proteomes" id="UP000177785">
    <property type="component" value="Unassembled WGS sequence"/>
</dbReference>
<dbReference type="Gene3D" id="3.40.50.12780">
    <property type="entry name" value="N-terminal domain of ligase-like"/>
    <property type="match status" value="1"/>
</dbReference>
<reference evidence="1 2" key="1">
    <citation type="journal article" date="2016" name="Nat. Commun.">
        <title>Thousands of microbial genomes shed light on interconnected biogeochemical processes in an aquifer system.</title>
        <authorList>
            <person name="Anantharaman K."/>
            <person name="Brown C.T."/>
            <person name="Hug L.A."/>
            <person name="Sharon I."/>
            <person name="Castelle C.J."/>
            <person name="Probst A.J."/>
            <person name="Thomas B.C."/>
            <person name="Singh A."/>
            <person name="Wilkins M.J."/>
            <person name="Karaoz U."/>
            <person name="Brodie E.L."/>
            <person name="Williams K.H."/>
            <person name="Hubbard S.S."/>
            <person name="Banfield J.F."/>
        </authorList>
    </citation>
    <scope>NUCLEOTIDE SEQUENCE [LARGE SCALE GENOMIC DNA]</scope>
</reference>
<sequence length="355" mass="39277">MLNRKSLINEKPALPKDPKEIRNLAVRVTSGTTGMPLVRIRSTVSNAGDSVLPGRVLLSFLSADMQLGTLTKILYTSEPLTELFVSINPLDMDEKLVQTLADLHPDSVSSVAVAHLCEGFRDTELAKEILKITFGGELLTAEQELMFKNTFPNARILIFYRAREIGLLGTAECLHLKRNQFHAAPGVTLEIVDPDKKGIGCIVVSKKLPHGSLSQYEVGDRGKVIGTCLCGAETLEVLGRKNYVKIVGTLLLQEELYRVASDLSVYIEDYRTTAKEERVGGKTYGKIEMGIIPTALLKGRKNPEAFIANEITRRLFLTPSRTLAHLVAAGVFLPLQVYFTDVFEEKDGDVRLHRQ</sequence>